<dbReference type="GO" id="GO:0003700">
    <property type="term" value="F:DNA-binding transcription factor activity"/>
    <property type="evidence" value="ECO:0007669"/>
    <property type="project" value="TreeGrafter"/>
</dbReference>
<evidence type="ECO:0000256" key="2">
    <source>
        <dbReference type="ARBA" id="ARBA00023125"/>
    </source>
</evidence>
<dbReference type="Pfam" id="PF00440">
    <property type="entry name" value="TetR_N"/>
    <property type="match status" value="1"/>
</dbReference>
<evidence type="ECO:0000256" key="1">
    <source>
        <dbReference type="ARBA" id="ARBA00023015"/>
    </source>
</evidence>
<dbReference type="EMBL" id="WMBA01000004">
    <property type="protein sequence ID" value="MTD53104.1"/>
    <property type="molecule type" value="Genomic_DNA"/>
</dbReference>
<feature type="DNA-binding region" description="H-T-H motif" evidence="4">
    <location>
        <begin position="69"/>
        <end position="88"/>
    </location>
</feature>
<dbReference type="InterPro" id="IPR009057">
    <property type="entry name" value="Homeodomain-like_sf"/>
</dbReference>
<dbReference type="PANTHER" id="PTHR30055">
    <property type="entry name" value="HTH-TYPE TRANSCRIPTIONAL REGULATOR RUTR"/>
    <property type="match status" value="1"/>
</dbReference>
<proteinExistence type="predicted"/>
<evidence type="ECO:0000259" key="5">
    <source>
        <dbReference type="PROSITE" id="PS50977"/>
    </source>
</evidence>
<dbReference type="InterPro" id="IPR023772">
    <property type="entry name" value="DNA-bd_HTH_TetR-type_CS"/>
</dbReference>
<dbReference type="PRINTS" id="PR00455">
    <property type="entry name" value="HTHTETR"/>
</dbReference>
<dbReference type="GO" id="GO:0000976">
    <property type="term" value="F:transcription cis-regulatory region binding"/>
    <property type="evidence" value="ECO:0007669"/>
    <property type="project" value="TreeGrafter"/>
</dbReference>
<dbReference type="InterPro" id="IPR050109">
    <property type="entry name" value="HTH-type_TetR-like_transc_reg"/>
</dbReference>
<dbReference type="PROSITE" id="PS01081">
    <property type="entry name" value="HTH_TETR_1"/>
    <property type="match status" value="1"/>
</dbReference>
<dbReference type="PROSITE" id="PS50977">
    <property type="entry name" value="HTH_TETR_2"/>
    <property type="match status" value="1"/>
</dbReference>
<keyword evidence="3" id="KW-0804">Transcription</keyword>
<gene>
    <name evidence="6" type="ORF">GKO32_03800</name>
</gene>
<evidence type="ECO:0000256" key="3">
    <source>
        <dbReference type="ARBA" id="ARBA00023163"/>
    </source>
</evidence>
<dbReference type="InterPro" id="IPR001647">
    <property type="entry name" value="HTH_TetR"/>
</dbReference>
<feature type="domain" description="HTH tetR-type" evidence="5">
    <location>
        <begin position="46"/>
        <end position="106"/>
    </location>
</feature>
<dbReference type="SUPFAM" id="SSF46689">
    <property type="entry name" value="Homeodomain-like"/>
    <property type="match status" value="1"/>
</dbReference>
<protein>
    <submittedName>
        <fullName evidence="6">TetR family transcriptional regulator</fullName>
    </submittedName>
</protein>
<reference evidence="6 7" key="1">
    <citation type="submission" date="2019-11" db="EMBL/GenBank/DDBJ databases">
        <title>Draft genome of Amycolatopsis RM579.</title>
        <authorList>
            <person name="Duangmal K."/>
            <person name="Mingma R."/>
        </authorList>
    </citation>
    <scope>NUCLEOTIDE SEQUENCE [LARGE SCALE GENOMIC DNA]</scope>
    <source>
        <strain evidence="6 7">RM579</strain>
    </source>
</reference>
<comment type="caution">
    <text evidence="6">The sequence shown here is derived from an EMBL/GenBank/DDBJ whole genome shotgun (WGS) entry which is preliminary data.</text>
</comment>
<dbReference type="AlphaFoldDB" id="A0A6N7Z0U4"/>
<evidence type="ECO:0000313" key="7">
    <source>
        <dbReference type="Proteomes" id="UP000440096"/>
    </source>
</evidence>
<evidence type="ECO:0000313" key="6">
    <source>
        <dbReference type="EMBL" id="MTD53104.1"/>
    </source>
</evidence>
<evidence type="ECO:0000256" key="4">
    <source>
        <dbReference type="PROSITE-ProRule" id="PRU00335"/>
    </source>
</evidence>
<sequence length="241" mass="26701">MVDAVEDGCVDHGHADSHLMQSDCNYAVRLHRMSEGVKRPHEARVAATEERILAAARELFVRHGYHATTLTEVADTAGVGHRTVYLRFGTKAALLKRVTDVAVAGDADPVDVAHRDWFRTALTAPTLEKRIAALARGTADVMERAGDLFEVVQQAQATEPLLAGAFRAGRQATREQLHTFVRQAVADGLARRPTDRTWLQETVALAGQADTYLLLRRTTGWTTRDYRRWLTTTLRHLLAAA</sequence>
<name>A0A6N7Z0U4_9PSEU</name>
<dbReference type="Proteomes" id="UP000440096">
    <property type="component" value="Unassembled WGS sequence"/>
</dbReference>
<organism evidence="6 7">
    <name type="scientific">Amycolatopsis pithecellobii</name>
    <dbReference type="NCBI Taxonomy" id="664692"/>
    <lineage>
        <taxon>Bacteria</taxon>
        <taxon>Bacillati</taxon>
        <taxon>Actinomycetota</taxon>
        <taxon>Actinomycetes</taxon>
        <taxon>Pseudonocardiales</taxon>
        <taxon>Pseudonocardiaceae</taxon>
        <taxon>Amycolatopsis</taxon>
    </lineage>
</organism>
<keyword evidence="7" id="KW-1185">Reference proteome</keyword>
<dbReference type="PANTHER" id="PTHR30055:SF234">
    <property type="entry name" value="HTH-TYPE TRANSCRIPTIONAL REGULATOR BETI"/>
    <property type="match status" value="1"/>
</dbReference>
<accession>A0A6N7Z0U4</accession>
<keyword evidence="1" id="KW-0805">Transcription regulation</keyword>
<dbReference type="Gene3D" id="1.10.357.10">
    <property type="entry name" value="Tetracycline Repressor, domain 2"/>
    <property type="match status" value="1"/>
</dbReference>
<keyword evidence="2 4" id="KW-0238">DNA-binding</keyword>